<evidence type="ECO:0000313" key="1">
    <source>
        <dbReference type="EMBL" id="MPN33500.1"/>
    </source>
</evidence>
<protein>
    <recommendedName>
        <fullName evidence="2">DUF2202 domain-containing protein</fullName>
    </recommendedName>
</protein>
<dbReference type="EMBL" id="VSSQ01086023">
    <property type="protein sequence ID" value="MPN33500.1"/>
    <property type="molecule type" value="Genomic_DNA"/>
</dbReference>
<dbReference type="CDD" id="cd01048">
    <property type="entry name" value="Ferritin_like_AB2"/>
    <property type="match status" value="1"/>
</dbReference>
<reference evidence="1" key="1">
    <citation type="submission" date="2019-08" db="EMBL/GenBank/DDBJ databases">
        <authorList>
            <person name="Kucharzyk K."/>
            <person name="Murdoch R.W."/>
            <person name="Higgins S."/>
            <person name="Loffler F."/>
        </authorList>
    </citation>
    <scope>NUCLEOTIDE SEQUENCE</scope>
</reference>
<dbReference type="Gene3D" id="1.20.1260.10">
    <property type="match status" value="1"/>
</dbReference>
<accession>A0A645H487</accession>
<comment type="caution">
    <text evidence="1">The sequence shown here is derived from an EMBL/GenBank/DDBJ whole genome shotgun (WGS) entry which is preliminary data.</text>
</comment>
<dbReference type="AlphaFoldDB" id="A0A645H487"/>
<sequence length="192" mass="20848">MKSTKKLLALGMAIIITSAVSVTAFAVETNFGSAAVEEKKTYTLSEMLTYAIQDEYLAYAEYEKIISSFAVQRPFTNIMKAETTHIALLEPLFTEYGIALPKNTAEDHVVVPATLLDAYKAGVEAEIKNIAMYEVFLKQNLPEDVRAVFTSLQNASEKHLTAFERGVSRLEGNTAGGAGISAGQGGNSNRWA</sequence>
<dbReference type="SUPFAM" id="SSF47240">
    <property type="entry name" value="Ferritin-like"/>
    <property type="match status" value="1"/>
</dbReference>
<name>A0A645H487_9ZZZZ</name>
<evidence type="ECO:0008006" key="2">
    <source>
        <dbReference type="Google" id="ProtNLM"/>
    </source>
</evidence>
<dbReference type="InterPro" id="IPR009078">
    <property type="entry name" value="Ferritin-like_SF"/>
</dbReference>
<dbReference type="InterPro" id="IPR019243">
    <property type="entry name" value="DUF2202"/>
</dbReference>
<gene>
    <name evidence="1" type="ORF">SDC9_180988</name>
</gene>
<proteinExistence type="predicted"/>
<organism evidence="1">
    <name type="scientific">bioreactor metagenome</name>
    <dbReference type="NCBI Taxonomy" id="1076179"/>
    <lineage>
        <taxon>unclassified sequences</taxon>
        <taxon>metagenomes</taxon>
        <taxon>ecological metagenomes</taxon>
    </lineage>
</organism>
<dbReference type="InterPro" id="IPR012347">
    <property type="entry name" value="Ferritin-like"/>
</dbReference>